<accession>A0ABW4CPV5</accession>
<keyword evidence="1" id="KW-0472">Membrane</keyword>
<comment type="caution">
    <text evidence="2">The sequence shown here is derived from an EMBL/GenBank/DDBJ whole genome shotgun (WGS) entry which is preliminary data.</text>
</comment>
<evidence type="ECO:0000313" key="2">
    <source>
        <dbReference type="EMBL" id="MFD1431630.1"/>
    </source>
</evidence>
<evidence type="ECO:0000313" key="3">
    <source>
        <dbReference type="Proteomes" id="UP001597192"/>
    </source>
</evidence>
<proteinExistence type="predicted"/>
<reference evidence="3" key="1">
    <citation type="journal article" date="2019" name="Int. J. Syst. Evol. Microbiol.">
        <title>The Global Catalogue of Microorganisms (GCM) 10K type strain sequencing project: providing services to taxonomists for standard genome sequencing and annotation.</title>
        <authorList>
            <consortium name="The Broad Institute Genomics Platform"/>
            <consortium name="The Broad Institute Genome Sequencing Center for Infectious Disease"/>
            <person name="Wu L."/>
            <person name="Ma J."/>
        </authorList>
    </citation>
    <scope>NUCLEOTIDE SEQUENCE [LARGE SCALE GENOMIC DNA]</scope>
    <source>
        <strain evidence="3">CCM 8947</strain>
    </source>
</reference>
<feature type="transmembrane region" description="Helical" evidence="1">
    <location>
        <begin position="39"/>
        <end position="59"/>
    </location>
</feature>
<name>A0ABW4CPV5_9LACO</name>
<dbReference type="Proteomes" id="UP001597192">
    <property type="component" value="Unassembled WGS sequence"/>
</dbReference>
<keyword evidence="3" id="KW-1185">Reference proteome</keyword>
<dbReference type="RefSeq" id="WP_125696824.1">
    <property type="nucleotide sequence ID" value="NZ_JBHTOG010000012.1"/>
</dbReference>
<keyword evidence="1" id="KW-1133">Transmembrane helix</keyword>
<organism evidence="2 3">
    <name type="scientific">Lacticaseibacillus yichunensis</name>
    <dbReference type="NCBI Taxonomy" id="2486015"/>
    <lineage>
        <taxon>Bacteria</taxon>
        <taxon>Bacillati</taxon>
        <taxon>Bacillota</taxon>
        <taxon>Bacilli</taxon>
        <taxon>Lactobacillales</taxon>
        <taxon>Lactobacillaceae</taxon>
        <taxon>Lacticaseibacillus</taxon>
    </lineage>
</organism>
<sequence length="361" mass="39154">MKPDWQKMSDQLDVPTNLVHQALRRGQARANLRRRHRHIGVLIATALMLVAVVINPLTLQAGGVAPAIRQLLDQEGKKTHHFDPTMNQVFGDMADLSVYQPVQGNHVVVGAVTLSVRGVMAAPGMRALVIDYQGGHLDPTALRKQTITVTMTGHDRILDVSQNYGQIALGHYRQFLAFYTPAPETPSETISIRIDRFNGQAKNVTLPALHIAAPTATHRTFALTATKADVTGGVDAVDAGAQAFVLHYHTSFTSTNSHAKALRQAAWISEATVQRHGKTLGQLLLGTGGMRIGDTSRGATRTVNFQSVFATQYQKDGNDKALALRDLPADATVLFRLELPSGSTQRDILGTFELPVSTLLP</sequence>
<keyword evidence="1" id="KW-0812">Transmembrane</keyword>
<gene>
    <name evidence="2" type="ORF">ACFQ47_02875</name>
</gene>
<evidence type="ECO:0008006" key="4">
    <source>
        <dbReference type="Google" id="ProtNLM"/>
    </source>
</evidence>
<evidence type="ECO:0000256" key="1">
    <source>
        <dbReference type="SAM" id="Phobius"/>
    </source>
</evidence>
<dbReference type="EMBL" id="JBHTOG010000012">
    <property type="protein sequence ID" value="MFD1431630.1"/>
    <property type="molecule type" value="Genomic_DNA"/>
</dbReference>
<protein>
    <recommendedName>
        <fullName evidence="4">DUF4179 domain-containing protein</fullName>
    </recommendedName>
</protein>